<organism evidence="5 6">
    <name type="scientific">Agrocybe chaxingu</name>
    <dbReference type="NCBI Taxonomy" id="84603"/>
    <lineage>
        <taxon>Eukaryota</taxon>
        <taxon>Fungi</taxon>
        <taxon>Dikarya</taxon>
        <taxon>Basidiomycota</taxon>
        <taxon>Agaricomycotina</taxon>
        <taxon>Agaricomycetes</taxon>
        <taxon>Agaricomycetidae</taxon>
        <taxon>Agaricales</taxon>
        <taxon>Agaricineae</taxon>
        <taxon>Strophariaceae</taxon>
        <taxon>Agrocybe</taxon>
    </lineage>
</organism>
<gene>
    <name evidence="5" type="ORF">NLJ89_g632</name>
</gene>
<sequence length="640" mass="68536">MPPPILSSMGLVSASFFVASFLVVLGTAQSATLPAPGQPARHGIVNGFEIIGSSLVSAQQIFLGTADKVYFVDKVENNPTRIKGHPAWASEWGLSANDQRPMDPVTNSFCAGGNVLGNGTWLNIGGNQGVSYGGQPAASQYGGGPYNNPDGRQSIRLLDPCDDGSCDWVMSPTQIDQRWYPTLETLEDGTMIILGGCRNGGYVNDAGQDNPTIEFFPSRGRPITSPILQRTLPANLYPLTWLLPSGLLLIQSNWATVFLNYTANEETPLDNIPDAVRVYPASAGTLMLPLTPENNYTATILFCGGSNIQPERWTSPSFIVPTYAASTSCVRLTPDVSRRYQRDDPLPEARTMASFIALPDGRVLNLNGGRMGTAGYGNNSWAVGHSYADNPVLRPAIYDPNAPQGQRWSTEGLQASTVPRMYHSSAVLLPDGSVLVSGSNPNPDYLVGPNIKYPTEYRTELFYPSYYNERRPQPKGLLAKYAYGGQPFDVSLDAEDLFNDVSNVNQTKVVIIRPGFSTHAINMGQRYVELATSYTAYQENSTAILHVSQLPPNPAIIAPGPALIFVVVKGVPSIGGLVMLGSGQLGTQPILPVGELPQANIIASASNGNGQNSTGAASTIRVGGFNRVLMLLALIGLVVL</sequence>
<feature type="signal peptide" evidence="2">
    <location>
        <begin position="1"/>
        <end position="30"/>
    </location>
</feature>
<keyword evidence="1 2" id="KW-0732">Signal</keyword>
<dbReference type="CDD" id="cd02851">
    <property type="entry name" value="E_set_GO_C"/>
    <property type="match status" value="1"/>
</dbReference>
<dbReference type="InterPro" id="IPR014756">
    <property type="entry name" value="Ig_E-set"/>
</dbReference>
<dbReference type="Proteomes" id="UP001148786">
    <property type="component" value="Unassembled WGS sequence"/>
</dbReference>
<proteinExistence type="predicted"/>
<comment type="caution">
    <text evidence="5">The sequence shown here is derived from an EMBL/GenBank/DDBJ whole genome shotgun (WGS) entry which is preliminary data.</text>
</comment>
<keyword evidence="6" id="KW-1185">Reference proteome</keyword>
<evidence type="ECO:0000256" key="2">
    <source>
        <dbReference type="SAM" id="SignalP"/>
    </source>
</evidence>
<dbReference type="OrthoDB" id="2019572at2759"/>
<feature type="chain" id="PRO_5040732662" description="Copper radical oxidase" evidence="2">
    <location>
        <begin position="31"/>
        <end position="640"/>
    </location>
</feature>
<dbReference type="InterPro" id="IPR015202">
    <property type="entry name" value="GO-like_E_set"/>
</dbReference>
<dbReference type="InterPro" id="IPR037293">
    <property type="entry name" value="Gal_Oxidase_central_sf"/>
</dbReference>
<reference evidence="5" key="1">
    <citation type="submission" date="2022-07" db="EMBL/GenBank/DDBJ databases">
        <title>Genome Sequence of Agrocybe chaxingu.</title>
        <authorList>
            <person name="Buettner E."/>
        </authorList>
    </citation>
    <scope>NUCLEOTIDE SEQUENCE</scope>
    <source>
        <strain evidence="5">MP-N11</strain>
    </source>
</reference>
<dbReference type="InterPro" id="IPR013783">
    <property type="entry name" value="Ig-like_fold"/>
</dbReference>
<dbReference type="AlphaFoldDB" id="A0A9W8N1J1"/>
<evidence type="ECO:0000259" key="3">
    <source>
        <dbReference type="Pfam" id="PF07250"/>
    </source>
</evidence>
<dbReference type="Gene3D" id="2.130.10.80">
    <property type="entry name" value="Galactose oxidase/kelch, beta-propeller"/>
    <property type="match status" value="1"/>
</dbReference>
<dbReference type="Pfam" id="PF09118">
    <property type="entry name" value="GO-like_E_set"/>
    <property type="match status" value="1"/>
</dbReference>
<accession>A0A9W8N1J1</accession>
<dbReference type="EMBL" id="JANKHO010000026">
    <property type="protein sequence ID" value="KAJ3517234.1"/>
    <property type="molecule type" value="Genomic_DNA"/>
</dbReference>
<evidence type="ECO:0000313" key="6">
    <source>
        <dbReference type="Proteomes" id="UP001148786"/>
    </source>
</evidence>
<evidence type="ECO:0000313" key="5">
    <source>
        <dbReference type="EMBL" id="KAJ3517234.1"/>
    </source>
</evidence>
<dbReference type="SUPFAM" id="SSF50965">
    <property type="entry name" value="Galactose oxidase, central domain"/>
    <property type="match status" value="1"/>
</dbReference>
<dbReference type="Gene3D" id="2.60.40.10">
    <property type="entry name" value="Immunoglobulins"/>
    <property type="match status" value="1"/>
</dbReference>
<protein>
    <recommendedName>
        <fullName evidence="7">Copper radical oxidase</fullName>
    </recommendedName>
</protein>
<dbReference type="PANTHER" id="PTHR32208">
    <property type="entry name" value="SECRETED PROTEIN-RELATED"/>
    <property type="match status" value="1"/>
</dbReference>
<dbReference type="InterPro" id="IPR009880">
    <property type="entry name" value="Glyoxal_oxidase_N"/>
</dbReference>
<evidence type="ECO:0008006" key="7">
    <source>
        <dbReference type="Google" id="ProtNLM"/>
    </source>
</evidence>
<name>A0A9W8N1J1_9AGAR</name>
<feature type="domain" description="Glyoxal oxidase N-terminal" evidence="3">
    <location>
        <begin position="149"/>
        <end position="466"/>
    </location>
</feature>
<evidence type="ECO:0000259" key="4">
    <source>
        <dbReference type="Pfam" id="PF09118"/>
    </source>
</evidence>
<dbReference type="PANTHER" id="PTHR32208:SF21">
    <property type="entry name" value="LOW QUALITY PROTEIN: ALDEHYDE OXIDASE GLOX-LIKE"/>
    <property type="match status" value="1"/>
</dbReference>
<evidence type="ECO:0000256" key="1">
    <source>
        <dbReference type="ARBA" id="ARBA00022729"/>
    </source>
</evidence>
<dbReference type="SUPFAM" id="SSF81296">
    <property type="entry name" value="E set domains"/>
    <property type="match status" value="1"/>
</dbReference>
<feature type="domain" description="Galactose oxidase-like Early set" evidence="4">
    <location>
        <begin position="471"/>
        <end position="579"/>
    </location>
</feature>
<dbReference type="InterPro" id="IPR011043">
    <property type="entry name" value="Gal_Oxase/kelch_b-propeller"/>
</dbReference>
<dbReference type="Pfam" id="PF07250">
    <property type="entry name" value="Glyoxal_oxid_N"/>
    <property type="match status" value="1"/>
</dbReference>